<dbReference type="AlphaFoldDB" id="E0W3C0"/>
<dbReference type="EMBL" id="DS235882">
    <property type="protein sequence ID" value="EEB20126.1"/>
    <property type="molecule type" value="Genomic_DNA"/>
</dbReference>
<dbReference type="EMBL" id="AAZO01007363">
    <property type="status" value="NOT_ANNOTATED_CDS"/>
    <property type="molecule type" value="Genomic_DNA"/>
</dbReference>
<organism>
    <name type="scientific">Pediculus humanus subsp. corporis</name>
    <name type="common">Body louse</name>
    <dbReference type="NCBI Taxonomy" id="121224"/>
    <lineage>
        <taxon>Eukaryota</taxon>
        <taxon>Metazoa</taxon>
        <taxon>Ecdysozoa</taxon>
        <taxon>Arthropoda</taxon>
        <taxon>Hexapoda</taxon>
        <taxon>Insecta</taxon>
        <taxon>Pterygota</taxon>
        <taxon>Neoptera</taxon>
        <taxon>Paraneoptera</taxon>
        <taxon>Psocodea</taxon>
        <taxon>Troctomorpha</taxon>
        <taxon>Phthiraptera</taxon>
        <taxon>Anoplura</taxon>
        <taxon>Pediculidae</taxon>
        <taxon>Pediculus</taxon>
    </lineage>
</organism>
<dbReference type="GeneID" id="8237005"/>
<reference evidence="1" key="2">
    <citation type="submission" date="2007-04" db="EMBL/GenBank/DDBJ databases">
        <title>The genome of the human body louse.</title>
        <authorList>
            <consortium name="The Human Body Louse Genome Consortium"/>
            <person name="Kirkness E."/>
            <person name="Walenz B."/>
            <person name="Hass B."/>
            <person name="Bruggner R."/>
            <person name="Strausberg R."/>
        </authorList>
    </citation>
    <scope>NUCLEOTIDE SEQUENCE</scope>
    <source>
        <strain evidence="1">USDA</strain>
    </source>
</reference>
<protein>
    <recommendedName>
        <fullName evidence="4">ATPase AAA-type core domain-containing protein</fullName>
    </recommendedName>
</protein>
<evidence type="ECO:0000313" key="1">
    <source>
        <dbReference type="EMBL" id="EEB20126.1"/>
    </source>
</evidence>
<dbReference type="EnsemblMetazoa" id="PHUM602860-RA">
    <property type="protein sequence ID" value="PHUM602860-PA"/>
    <property type="gene ID" value="PHUM602860"/>
</dbReference>
<sequence>MEIKKLGNKTLVRGFKWNQFIRQNENGDKFCRTDISLWTFVSSNNKKHSKKKKELKYDSSDVHFKKIGYLAYFFKELKYDSSDVHSKKIGYLAYFFIIQQDIFCKNVWHLDNTVTDIKNLIFGQDDAVEKLNYVLNRINQTEGMSVVIFTGGVGVGKTYTALTINKNLPWTSKTIISKHSFELDETILPKTYFKCDHNLLIIEDLSVNDMDSVMNLIKFASYRKYKKLFIILIFTTHSNSEKKDILSSFNESYITYYHVPFKNLDKEAVRKCYLDEINKQKAEISEIELHGLISKKMRAIEIVKGPVGCKGVSDDVAFYTK</sequence>
<keyword evidence="3" id="KW-1185">Reference proteome</keyword>
<proteinExistence type="predicted"/>
<evidence type="ECO:0000313" key="2">
    <source>
        <dbReference type="EnsemblMetazoa" id="PHUM602860-PA"/>
    </source>
</evidence>
<accession>E0W3C0</accession>
<dbReference type="Proteomes" id="UP000009046">
    <property type="component" value="Unassembled WGS sequence"/>
</dbReference>
<dbReference type="RefSeq" id="XP_002432864.1">
    <property type="nucleotide sequence ID" value="XM_002432819.1"/>
</dbReference>
<reference evidence="2" key="3">
    <citation type="submission" date="2021-02" db="UniProtKB">
        <authorList>
            <consortium name="EnsemblMetazoa"/>
        </authorList>
    </citation>
    <scope>IDENTIFICATION</scope>
    <source>
        <strain evidence="2">USDA</strain>
    </source>
</reference>
<dbReference type="VEuPathDB" id="VectorBase:PHUM602860"/>
<dbReference type="SUPFAM" id="SSF52540">
    <property type="entry name" value="P-loop containing nucleoside triphosphate hydrolases"/>
    <property type="match status" value="1"/>
</dbReference>
<gene>
    <name evidence="2" type="primary">8237005</name>
    <name evidence="1" type="ORF">Phum_PHUM602860</name>
</gene>
<dbReference type="Gene3D" id="3.40.50.300">
    <property type="entry name" value="P-loop containing nucleotide triphosphate hydrolases"/>
    <property type="match status" value="1"/>
</dbReference>
<dbReference type="HOGENOM" id="CLU_866863_0_0_1"/>
<dbReference type="OrthoDB" id="8191652at2759"/>
<reference evidence="1" key="1">
    <citation type="submission" date="2007-04" db="EMBL/GenBank/DDBJ databases">
        <title>Annotation of Pediculus humanus corporis strain USDA.</title>
        <authorList>
            <person name="Kirkness E."/>
            <person name="Hannick L."/>
            <person name="Hass B."/>
            <person name="Bruggner R."/>
            <person name="Lawson D."/>
            <person name="Bidwell S."/>
            <person name="Joardar V."/>
            <person name="Caler E."/>
            <person name="Walenz B."/>
            <person name="Inman J."/>
            <person name="Schobel S."/>
            <person name="Galinsky K."/>
            <person name="Amedeo P."/>
            <person name="Strausberg R."/>
        </authorList>
    </citation>
    <scope>NUCLEOTIDE SEQUENCE</scope>
    <source>
        <strain evidence="1">USDA</strain>
    </source>
</reference>
<evidence type="ECO:0000313" key="3">
    <source>
        <dbReference type="Proteomes" id="UP000009046"/>
    </source>
</evidence>
<evidence type="ECO:0008006" key="4">
    <source>
        <dbReference type="Google" id="ProtNLM"/>
    </source>
</evidence>
<name>E0W3C0_PEDHC</name>
<dbReference type="InterPro" id="IPR027417">
    <property type="entry name" value="P-loop_NTPase"/>
</dbReference>
<dbReference type="InParanoid" id="E0W3C0"/>
<dbReference type="KEGG" id="phu:Phum_PHUM602860"/>
<dbReference type="CTD" id="8237005"/>